<evidence type="ECO:0000256" key="1">
    <source>
        <dbReference type="ARBA" id="ARBA00004613"/>
    </source>
</evidence>
<protein>
    <submittedName>
        <fullName evidence="6">Uncharacterized protein LOC109470570</fullName>
    </submittedName>
</protein>
<keyword evidence="3" id="KW-1133">Transmembrane helix</keyword>
<feature type="transmembrane region" description="Helical" evidence="3">
    <location>
        <begin position="7"/>
        <end position="25"/>
    </location>
</feature>
<dbReference type="PANTHER" id="PTHR12253">
    <property type="entry name" value="RH14732P"/>
    <property type="match status" value="1"/>
</dbReference>
<gene>
    <name evidence="6" type="primary">LOC109470570</name>
</gene>
<proteinExistence type="predicted"/>
<dbReference type="InterPro" id="IPR016090">
    <property type="entry name" value="PLA2-like_dom"/>
</dbReference>
<name>A0A6P4YKZ5_BRABE</name>
<dbReference type="GO" id="GO:0005576">
    <property type="term" value="C:extracellular region"/>
    <property type="evidence" value="ECO:0007669"/>
    <property type="project" value="UniProtKB-SubCell"/>
</dbReference>
<evidence type="ECO:0000256" key="2">
    <source>
        <dbReference type="ARBA" id="ARBA00022525"/>
    </source>
</evidence>
<dbReference type="GO" id="GO:0006644">
    <property type="term" value="P:phospholipid metabolic process"/>
    <property type="evidence" value="ECO:0007669"/>
    <property type="project" value="InterPro"/>
</dbReference>
<evidence type="ECO:0000256" key="3">
    <source>
        <dbReference type="SAM" id="Phobius"/>
    </source>
</evidence>
<keyword evidence="3" id="KW-0472">Membrane</keyword>
<evidence type="ECO:0000313" key="5">
    <source>
        <dbReference type="Proteomes" id="UP000515135"/>
    </source>
</evidence>
<keyword evidence="2" id="KW-0964">Secreted</keyword>
<dbReference type="PROSITE" id="PS00118">
    <property type="entry name" value="PA2_HIS"/>
    <property type="match status" value="1"/>
</dbReference>
<dbReference type="GO" id="GO:0050482">
    <property type="term" value="P:arachidonate secretion"/>
    <property type="evidence" value="ECO:0007669"/>
    <property type="project" value="InterPro"/>
</dbReference>
<evidence type="ECO:0000259" key="4">
    <source>
        <dbReference type="Pfam" id="PF05826"/>
    </source>
</evidence>
<feature type="domain" description="Phospholipase A2-like central" evidence="4">
    <location>
        <begin position="203"/>
        <end position="298"/>
    </location>
</feature>
<dbReference type="KEGG" id="bbel:109470570"/>
<reference evidence="6" key="1">
    <citation type="submission" date="2025-08" db="UniProtKB">
        <authorList>
            <consortium name="RefSeq"/>
        </authorList>
    </citation>
    <scope>IDENTIFICATION</scope>
    <source>
        <tissue evidence="6">Gonad</tissue>
    </source>
</reference>
<comment type="subcellular location">
    <subcellularLocation>
        <location evidence="1">Secreted</location>
    </subcellularLocation>
</comment>
<sequence>MCFIIRYSLQIYIVVVGLVAFSGIVDKHFDRHIAAHRTLARLPAVVEDGFRHYQLTDDETLILATVKQHGRAGRPELVWCGLYTGPNLPYKLAKMEADVGRDNSVLSRTGHRWYFARVLTACESARGPGLDSDPIPDRDVYLPGMPPAPQTWCQLGSNMAASLFGTVASVICPAEDYKAFAERVYREALSLDRAATLLGKGTYPGTRYCGAGDGKSRLMEGEGVLDSLDSCCLDHVLCEEAIAPGQTRFFLYNPGPRPLLPCWCEAYFEKCLRTLNTSPSRDVGELYFNHLDGACYELQHRAVCAGGLLGVCWRWEPRLVGVTRELWTFQP</sequence>
<dbReference type="InterPro" id="IPR036444">
    <property type="entry name" value="PLipase_A2_dom_sf"/>
</dbReference>
<keyword evidence="5" id="KW-1185">Reference proteome</keyword>
<dbReference type="Pfam" id="PF05826">
    <property type="entry name" value="Phospholip_A2_2"/>
    <property type="match status" value="1"/>
</dbReference>
<organism evidence="5 6">
    <name type="scientific">Branchiostoma belcheri</name>
    <name type="common">Amphioxus</name>
    <dbReference type="NCBI Taxonomy" id="7741"/>
    <lineage>
        <taxon>Eukaryota</taxon>
        <taxon>Metazoa</taxon>
        <taxon>Chordata</taxon>
        <taxon>Cephalochordata</taxon>
        <taxon>Leptocardii</taxon>
        <taxon>Amphioxiformes</taxon>
        <taxon>Branchiostomatidae</taxon>
        <taxon>Branchiostoma</taxon>
    </lineage>
</organism>
<dbReference type="SUPFAM" id="SSF48619">
    <property type="entry name" value="Phospholipase A2, PLA2"/>
    <property type="match status" value="1"/>
</dbReference>
<dbReference type="Proteomes" id="UP000515135">
    <property type="component" value="Unplaced"/>
</dbReference>
<evidence type="ECO:0000313" key="6">
    <source>
        <dbReference type="RefSeq" id="XP_019625093.1"/>
    </source>
</evidence>
<dbReference type="GeneID" id="109470570"/>
<dbReference type="GO" id="GO:0004623">
    <property type="term" value="F:phospholipase A2 activity"/>
    <property type="evidence" value="ECO:0007669"/>
    <property type="project" value="InterPro"/>
</dbReference>
<keyword evidence="3" id="KW-0812">Transmembrane</keyword>
<dbReference type="RefSeq" id="XP_019625093.1">
    <property type="nucleotide sequence ID" value="XM_019769534.1"/>
</dbReference>
<dbReference type="Gene3D" id="1.20.90.10">
    <property type="entry name" value="Phospholipase A2 domain"/>
    <property type="match status" value="1"/>
</dbReference>
<dbReference type="OrthoDB" id="10059604at2759"/>
<dbReference type="InterPro" id="IPR033113">
    <property type="entry name" value="PLA2_histidine"/>
</dbReference>
<accession>A0A6P4YKZ5</accession>
<dbReference type="AlphaFoldDB" id="A0A6P4YKZ5"/>